<accession>A0ABP8YIZ5</accession>
<dbReference type="Proteomes" id="UP001499882">
    <property type="component" value="Unassembled WGS sequence"/>
</dbReference>
<dbReference type="EMBL" id="BAABKN010000006">
    <property type="protein sequence ID" value="GAA4729074.1"/>
    <property type="molecule type" value="Genomic_DNA"/>
</dbReference>
<evidence type="ECO:0000313" key="3">
    <source>
        <dbReference type="Proteomes" id="UP001499882"/>
    </source>
</evidence>
<feature type="region of interest" description="Disordered" evidence="1">
    <location>
        <begin position="103"/>
        <end position="125"/>
    </location>
</feature>
<proteinExistence type="predicted"/>
<dbReference type="RefSeq" id="WP_345525557.1">
    <property type="nucleotide sequence ID" value="NZ_BAABKN010000006.1"/>
</dbReference>
<evidence type="ECO:0000313" key="2">
    <source>
        <dbReference type="EMBL" id="GAA4729074.1"/>
    </source>
</evidence>
<sequence length="125" mass="13062">MKKVVLAGIVAVVVLVVAAGGAWWVLGRDSETTERGTCGNATYELSAEDEDGGVEVTFEVQSAAPGETWQVVIEQDGTEVYSGTRQTDEDSELDVDVTVSAKDGSSFTATATPESGEPCTASLDR</sequence>
<feature type="compositionally biased region" description="Polar residues" evidence="1">
    <location>
        <begin position="103"/>
        <end position="113"/>
    </location>
</feature>
<evidence type="ECO:0000256" key="1">
    <source>
        <dbReference type="SAM" id="MobiDB-lite"/>
    </source>
</evidence>
<organism evidence="2 3">
    <name type="scientific">Nocardioides endophyticus</name>
    <dbReference type="NCBI Taxonomy" id="1353775"/>
    <lineage>
        <taxon>Bacteria</taxon>
        <taxon>Bacillati</taxon>
        <taxon>Actinomycetota</taxon>
        <taxon>Actinomycetes</taxon>
        <taxon>Propionibacteriales</taxon>
        <taxon>Nocardioidaceae</taxon>
        <taxon>Nocardioides</taxon>
    </lineage>
</organism>
<name>A0ABP8YIZ5_9ACTN</name>
<protein>
    <submittedName>
        <fullName evidence="2">Uncharacterized protein</fullName>
    </submittedName>
</protein>
<comment type="caution">
    <text evidence="2">The sequence shown here is derived from an EMBL/GenBank/DDBJ whole genome shotgun (WGS) entry which is preliminary data.</text>
</comment>
<gene>
    <name evidence="2" type="ORF">GCM10023350_10350</name>
</gene>
<reference evidence="3" key="1">
    <citation type="journal article" date="2019" name="Int. J. Syst. Evol. Microbiol.">
        <title>The Global Catalogue of Microorganisms (GCM) 10K type strain sequencing project: providing services to taxonomists for standard genome sequencing and annotation.</title>
        <authorList>
            <consortium name="The Broad Institute Genomics Platform"/>
            <consortium name="The Broad Institute Genome Sequencing Center for Infectious Disease"/>
            <person name="Wu L."/>
            <person name="Ma J."/>
        </authorList>
    </citation>
    <scope>NUCLEOTIDE SEQUENCE [LARGE SCALE GENOMIC DNA]</scope>
    <source>
        <strain evidence="3">JCM 18532</strain>
    </source>
</reference>
<keyword evidence="3" id="KW-1185">Reference proteome</keyword>